<evidence type="ECO:0000256" key="12">
    <source>
        <dbReference type="HAMAP-Rule" id="MF_03208"/>
    </source>
</evidence>
<dbReference type="UniPathway" id="UPA00558">
    <property type="reaction ID" value="UER00616"/>
</dbReference>
<comment type="PTM">
    <text evidence="12">Is synthesized initially as an inactive proenzyme. Formation of the active enzyme involves a self-maturation process in which the active site pyruvoyl group is generated from an internal serine residue via an autocatalytic post-translational modification. Two non-identical subunits are generated from the proenzyme in this reaction, and the pyruvate is formed at the N-terminus of the alpha chain, which is derived from the carboxyl end of the proenzyme. The autoendoproteolytic cleavage occurs by a canonical serine protease mechanism, in which the side chain hydroxyl group of the serine supplies its oxygen atom to form the C-terminus of the beta chain, while the remainder of the serine residue undergoes an oxidative deamination to produce ammonia and the pyruvoyl prosthetic group on the alpha chain. During this reaction, the Ser that is part of the protease active site of the proenzyme becomes the pyruvoyl prosthetic group, which constitutes an essential element of the active site of the mature decarboxylase.</text>
</comment>
<feature type="region of interest" description="Disordered" evidence="13">
    <location>
        <begin position="295"/>
        <end position="320"/>
    </location>
</feature>
<reference evidence="14 15" key="1">
    <citation type="journal article" date="2019" name="Nat. Ecol. Evol.">
        <title>Megaphylogeny resolves global patterns of mushroom evolution.</title>
        <authorList>
            <person name="Varga T."/>
            <person name="Krizsan K."/>
            <person name="Foldi C."/>
            <person name="Dima B."/>
            <person name="Sanchez-Garcia M."/>
            <person name="Sanchez-Ramirez S."/>
            <person name="Szollosi G.J."/>
            <person name="Szarkandi J.G."/>
            <person name="Papp V."/>
            <person name="Albert L."/>
            <person name="Andreopoulos W."/>
            <person name="Angelini C."/>
            <person name="Antonin V."/>
            <person name="Barry K.W."/>
            <person name="Bougher N.L."/>
            <person name="Buchanan P."/>
            <person name="Buyck B."/>
            <person name="Bense V."/>
            <person name="Catcheside P."/>
            <person name="Chovatia M."/>
            <person name="Cooper J."/>
            <person name="Damon W."/>
            <person name="Desjardin D."/>
            <person name="Finy P."/>
            <person name="Geml J."/>
            <person name="Haridas S."/>
            <person name="Hughes K."/>
            <person name="Justo A."/>
            <person name="Karasinski D."/>
            <person name="Kautmanova I."/>
            <person name="Kiss B."/>
            <person name="Kocsube S."/>
            <person name="Kotiranta H."/>
            <person name="LaButti K.M."/>
            <person name="Lechner B.E."/>
            <person name="Liimatainen K."/>
            <person name="Lipzen A."/>
            <person name="Lukacs Z."/>
            <person name="Mihaltcheva S."/>
            <person name="Morgado L.N."/>
            <person name="Niskanen T."/>
            <person name="Noordeloos M.E."/>
            <person name="Ohm R.A."/>
            <person name="Ortiz-Santana B."/>
            <person name="Ovrebo C."/>
            <person name="Racz N."/>
            <person name="Riley R."/>
            <person name="Savchenko A."/>
            <person name="Shiryaev A."/>
            <person name="Soop K."/>
            <person name="Spirin V."/>
            <person name="Szebenyi C."/>
            <person name="Tomsovsky M."/>
            <person name="Tulloss R.E."/>
            <person name="Uehling J."/>
            <person name="Grigoriev I.V."/>
            <person name="Vagvolgyi C."/>
            <person name="Papp T."/>
            <person name="Martin F.M."/>
            <person name="Miettinen O."/>
            <person name="Hibbett D.S."/>
            <person name="Nagy L.G."/>
        </authorList>
    </citation>
    <scope>NUCLEOTIDE SEQUENCE [LARGE SCALE GENOMIC DNA]</scope>
    <source>
        <strain evidence="14 15">FP101781</strain>
    </source>
</reference>
<feature type="chain" id="PRO_5023218482" description="Phosphatidylserine decarboxylase 1 alpha chain" evidence="12">
    <location>
        <begin position="503"/>
        <end position="551"/>
    </location>
</feature>
<evidence type="ECO:0000256" key="10">
    <source>
        <dbReference type="ARBA" id="ARBA00023264"/>
    </source>
</evidence>
<dbReference type="Pfam" id="PF02666">
    <property type="entry name" value="PS_Dcarbxylase"/>
    <property type="match status" value="2"/>
</dbReference>
<feature type="compositionally biased region" description="Low complexity" evidence="13">
    <location>
        <begin position="295"/>
        <end position="305"/>
    </location>
</feature>
<keyword evidence="10 12" id="KW-1208">Phospholipid metabolism</keyword>
<dbReference type="GO" id="GO:0004609">
    <property type="term" value="F:phosphatidylserine decarboxylase activity"/>
    <property type="evidence" value="ECO:0007669"/>
    <property type="project" value="UniProtKB-UniRule"/>
</dbReference>
<dbReference type="GO" id="GO:0016540">
    <property type="term" value="P:protein autoprocessing"/>
    <property type="evidence" value="ECO:0007669"/>
    <property type="project" value="UniProtKB-UniRule"/>
</dbReference>
<dbReference type="InterPro" id="IPR033661">
    <property type="entry name" value="PSD_type1_euk"/>
</dbReference>
<keyword evidence="12" id="KW-0865">Zymogen</keyword>
<comment type="cofactor">
    <cofactor evidence="12">
        <name>pyruvate</name>
        <dbReference type="ChEBI" id="CHEBI:15361"/>
    </cofactor>
    <text evidence="12">Binds 1 pyruvoyl group covalently per subunit.</text>
</comment>
<evidence type="ECO:0000256" key="4">
    <source>
        <dbReference type="ARBA" id="ARBA00022793"/>
    </source>
</evidence>
<dbReference type="PANTHER" id="PTHR10067:SF6">
    <property type="entry name" value="PHOSPHATIDYLSERINE DECARBOXYLASE PROENZYME, MITOCHONDRIAL"/>
    <property type="match status" value="1"/>
</dbReference>
<evidence type="ECO:0000256" key="11">
    <source>
        <dbReference type="ARBA" id="ARBA00023317"/>
    </source>
</evidence>
<feature type="active site" description="Charge relay system; for autoendoproteolytic cleavage activity" evidence="12">
    <location>
        <position position="503"/>
    </location>
</feature>
<comment type="pathway">
    <text evidence="1">Lipid metabolism.</text>
</comment>
<feature type="chain" id="PRO_5023218479" description="Phosphatidylserine decarboxylase 1 beta chain" evidence="12">
    <location>
        <begin position="1"/>
        <end position="502"/>
    </location>
</feature>
<evidence type="ECO:0000256" key="5">
    <source>
        <dbReference type="ARBA" id="ARBA00022989"/>
    </source>
</evidence>
<comment type="pathway">
    <text evidence="12">Phospholipid metabolism; phosphatidylethanolamine biosynthesis; phosphatidylethanolamine from CDP-diacylglycerol: step 2/2.</text>
</comment>
<keyword evidence="2 12" id="KW-0444">Lipid biosynthesis</keyword>
<dbReference type="HAMAP" id="MF_03208">
    <property type="entry name" value="PS_decarb_PSD_B_type1_euk"/>
    <property type="match status" value="1"/>
</dbReference>
<keyword evidence="4 12" id="KW-0210">Decarboxylase</keyword>
<feature type="active site" description="Charge relay system; for autoendoproteolytic cleavage activity" evidence="12">
    <location>
        <position position="224"/>
    </location>
</feature>
<name>A0A4Y7T554_COPMI</name>
<gene>
    <name evidence="12" type="primary">PSD1</name>
    <name evidence="14" type="ORF">FA13DRAFT_1865292</name>
</gene>
<evidence type="ECO:0000313" key="15">
    <source>
        <dbReference type="Proteomes" id="UP000298030"/>
    </source>
</evidence>
<evidence type="ECO:0000256" key="8">
    <source>
        <dbReference type="ARBA" id="ARBA00023209"/>
    </source>
</evidence>
<feature type="topological domain" description="Mitochondrial matrix" evidence="12">
    <location>
        <begin position="1"/>
        <end position="99"/>
    </location>
</feature>
<evidence type="ECO:0000256" key="7">
    <source>
        <dbReference type="ARBA" id="ARBA00023136"/>
    </source>
</evidence>
<feature type="active site" description="Schiff-base intermediate with substrate; via pyruvic acid; for decarboxylase activity" evidence="12">
    <location>
        <position position="503"/>
    </location>
</feature>
<keyword evidence="7 12" id="KW-0472">Membrane</keyword>
<dbReference type="GO" id="GO:0005743">
    <property type="term" value="C:mitochondrial inner membrane"/>
    <property type="evidence" value="ECO:0007669"/>
    <property type="project" value="UniProtKB-SubCell"/>
</dbReference>
<dbReference type="GO" id="GO:0006646">
    <property type="term" value="P:phosphatidylethanolamine biosynthetic process"/>
    <property type="evidence" value="ECO:0007669"/>
    <property type="project" value="UniProtKB-UniRule"/>
</dbReference>
<comment type="function">
    <text evidence="12">Catalyzes the formation of phosphatidylethanolamine (PtdEtn) from phosphatidylserine (PtdSer). Plays a central role in phospholipid metabolism and in the interorganelle trafficking of phosphatidylserine.</text>
</comment>
<evidence type="ECO:0000256" key="2">
    <source>
        <dbReference type="ARBA" id="ARBA00022516"/>
    </source>
</evidence>
<dbReference type="NCBIfam" id="TIGR00163">
    <property type="entry name" value="PS_decarb"/>
    <property type="match status" value="1"/>
</dbReference>
<feature type="modified residue" description="Pyruvic acid (Ser); by autocatalysis" evidence="12">
    <location>
        <position position="503"/>
    </location>
</feature>
<dbReference type="AlphaFoldDB" id="A0A4Y7T554"/>
<keyword evidence="8 12" id="KW-0594">Phospholipid biosynthesis</keyword>
<evidence type="ECO:0000256" key="13">
    <source>
        <dbReference type="SAM" id="MobiDB-lite"/>
    </source>
</evidence>
<evidence type="ECO:0000313" key="14">
    <source>
        <dbReference type="EMBL" id="TEB29265.1"/>
    </source>
</evidence>
<keyword evidence="9 12" id="KW-0456">Lyase</keyword>
<feature type="active site" description="Charge relay system; for autoendoproteolytic cleavage activity" evidence="12">
    <location>
        <position position="389"/>
    </location>
</feature>
<evidence type="ECO:0000256" key="3">
    <source>
        <dbReference type="ARBA" id="ARBA00022692"/>
    </source>
</evidence>
<dbReference type="InterPro" id="IPR033177">
    <property type="entry name" value="PSD-B"/>
</dbReference>
<comment type="catalytic activity">
    <reaction evidence="12">
        <text>a 1,2-diacyl-sn-glycero-3-phospho-L-serine + H(+) = a 1,2-diacyl-sn-glycero-3-phosphoethanolamine + CO2</text>
        <dbReference type="Rhea" id="RHEA:20828"/>
        <dbReference type="ChEBI" id="CHEBI:15378"/>
        <dbReference type="ChEBI" id="CHEBI:16526"/>
        <dbReference type="ChEBI" id="CHEBI:57262"/>
        <dbReference type="ChEBI" id="CHEBI:64612"/>
        <dbReference type="EC" id="4.1.1.65"/>
    </reaction>
</comment>
<keyword evidence="15" id="KW-1185">Reference proteome</keyword>
<comment type="subcellular location">
    <molecule>Phosphatidylserine decarboxylase 1 alpha chain</molecule>
    <subcellularLocation>
        <location evidence="12">Mitochondrion inner membrane</location>
        <topology evidence="12">Peripheral membrane protein</topology>
        <orientation evidence="12">Intermembrane side</orientation>
    </subcellularLocation>
    <text evidence="12">Anchored to the mitochondrial inner membrane through its interaction with the integral membrane beta chain.</text>
</comment>
<dbReference type="InterPro" id="IPR003817">
    <property type="entry name" value="PS_Dcarbxylase"/>
</dbReference>
<protein>
    <recommendedName>
        <fullName evidence="12">Phosphatidylserine decarboxylase proenzyme 1, mitochondrial</fullName>
        <ecNumber evidence="12">4.1.1.65</ecNumber>
    </recommendedName>
    <component>
        <recommendedName>
            <fullName evidence="12">Phosphatidylserine decarboxylase 1 beta chain</fullName>
        </recommendedName>
    </component>
    <component>
        <recommendedName>
            <fullName evidence="12">Phosphatidylserine decarboxylase 1 alpha chain</fullName>
        </recommendedName>
    </component>
</protein>
<keyword evidence="12" id="KW-0999">Mitochondrion inner membrane</keyword>
<dbReference type="STRING" id="71717.A0A4Y7T554"/>
<keyword evidence="3 12" id="KW-0812">Transmembrane</keyword>
<proteinExistence type="inferred from homology"/>
<dbReference type="PANTHER" id="PTHR10067">
    <property type="entry name" value="PHOSPHATIDYLSERINE DECARBOXYLASE"/>
    <property type="match status" value="1"/>
</dbReference>
<comment type="subunit">
    <text evidence="12">Heterodimer of a large membrane-associated beta subunit and a small pyruvoyl-containing alpha subunit.</text>
</comment>
<feature type="site" description="Cleavage (non-hydrolytic); by autocatalysis" evidence="12">
    <location>
        <begin position="502"/>
        <end position="503"/>
    </location>
</feature>
<feature type="topological domain" description="Mitochondrial intermembrane" evidence="12">
    <location>
        <begin position="119"/>
        <end position="551"/>
    </location>
</feature>
<keyword evidence="11 12" id="KW-0670">Pyruvate</keyword>
<dbReference type="EC" id="4.1.1.65" evidence="12"/>
<keyword evidence="6 12" id="KW-0443">Lipid metabolism</keyword>
<keyword evidence="12" id="KW-0496">Mitochondrion</keyword>
<keyword evidence="5 12" id="KW-1133">Transmembrane helix</keyword>
<evidence type="ECO:0000256" key="6">
    <source>
        <dbReference type="ARBA" id="ARBA00023098"/>
    </source>
</evidence>
<evidence type="ECO:0000256" key="1">
    <source>
        <dbReference type="ARBA" id="ARBA00005189"/>
    </source>
</evidence>
<comment type="caution">
    <text evidence="14">The sequence shown here is derived from an EMBL/GenBank/DDBJ whole genome shotgun (WGS) entry which is preliminary data.</text>
</comment>
<dbReference type="EMBL" id="QPFP01000028">
    <property type="protein sequence ID" value="TEB29265.1"/>
    <property type="molecule type" value="Genomic_DNA"/>
</dbReference>
<sequence>MLFSRKNILTKGKKPLYAAGKVLNASCGSASSVFARCLATSTNKTSALLRKVKNSGLKRAAYSTDAGNNGGIPGGPPGQLPLYRKLMNAWTETPTKWYPLPLAVGALLLVAIQYRKKVRGSRKEVELDENGMEVIRLKGPWHVHVMGALPLRNLSRLWGYVNEVELPIWFRPHGYRIYANLFGCNLDEIDSPLDSYPSLGAFFYRKLKPGVRPVDGAVLVSPADGTVLHFGTVKGMQVEQVKGITYHLDALLGVERPGSPISHAEHNRDMSIVDDQEFAEINGIEYTLEQLIGTSNGSSGTSTPSLAQPTESDALLAHPPPKKYGERFDASVVEPSRDNLAHDASVAREMGVRPAMERKGSMSARNIRPGNSLFFTVIYLAPGDYHRFHSPTAWVVEKRRHFVGELFSVSPWMAKRLENLFVLNERVALLGRWKYGFFGMVPVGATNVGSIKVNFDQALRTNVRGRLPPPGAYTEAVYSNASPILRGQPLTPAEEMGGFRLGSTVVLVFEAPADFEFSVHAGQKVKVGHRLGDTADNLERLERGDTQRRLA</sequence>
<comment type="subcellular location">
    <molecule>Phosphatidylserine decarboxylase 1 beta chain</molecule>
    <subcellularLocation>
        <location evidence="12">Mitochondrion inner membrane</location>
        <topology evidence="12">Single-pass membrane protein</topology>
        <orientation evidence="12">Intermembrane side</orientation>
    </subcellularLocation>
</comment>
<comment type="similarity">
    <text evidence="12">Belongs to the phosphatidylserine decarboxylase family. PSD-B subfamily. Eukaryotic type I sub-subfamily.</text>
</comment>
<evidence type="ECO:0000256" key="9">
    <source>
        <dbReference type="ARBA" id="ARBA00023239"/>
    </source>
</evidence>
<organism evidence="14 15">
    <name type="scientific">Coprinellus micaceus</name>
    <name type="common">Glistening ink-cap mushroom</name>
    <name type="synonym">Coprinus micaceus</name>
    <dbReference type="NCBI Taxonomy" id="71717"/>
    <lineage>
        <taxon>Eukaryota</taxon>
        <taxon>Fungi</taxon>
        <taxon>Dikarya</taxon>
        <taxon>Basidiomycota</taxon>
        <taxon>Agaricomycotina</taxon>
        <taxon>Agaricomycetes</taxon>
        <taxon>Agaricomycetidae</taxon>
        <taxon>Agaricales</taxon>
        <taxon>Agaricineae</taxon>
        <taxon>Psathyrellaceae</taxon>
        <taxon>Coprinellus</taxon>
    </lineage>
</organism>
<accession>A0A4Y7T554</accession>
<dbReference type="Proteomes" id="UP000298030">
    <property type="component" value="Unassembled WGS sequence"/>
</dbReference>
<dbReference type="OrthoDB" id="4330at2759"/>